<organism evidence="1 2">
    <name type="scientific">Caballeronia terrestris</name>
    <dbReference type="NCBI Taxonomy" id="1226301"/>
    <lineage>
        <taxon>Bacteria</taxon>
        <taxon>Pseudomonadati</taxon>
        <taxon>Pseudomonadota</taxon>
        <taxon>Betaproteobacteria</taxon>
        <taxon>Burkholderiales</taxon>
        <taxon>Burkholderiaceae</taxon>
        <taxon>Caballeronia</taxon>
    </lineage>
</organism>
<evidence type="ECO:0000313" key="2">
    <source>
        <dbReference type="Proteomes" id="UP000054925"/>
    </source>
</evidence>
<keyword evidence="2" id="KW-1185">Reference proteome</keyword>
<sequence length="97" mass="10668">MLAWSPYTFVDAAALAHVVGHALRVVDMVTDRHPLTATPAYRQSLQQRRPFARGAEVALTTVGLSIVVEDLYVLLELFPRDVTLVRVTNEGGPFVHG</sequence>
<reference evidence="1" key="1">
    <citation type="submission" date="2016-01" db="EMBL/GenBank/DDBJ databases">
        <authorList>
            <person name="Peeters C."/>
        </authorList>
    </citation>
    <scope>NUCLEOTIDE SEQUENCE [LARGE SCALE GENOMIC DNA]</scope>
    <source>
        <strain evidence="1">LMG 22937</strain>
    </source>
</reference>
<dbReference type="AlphaFoldDB" id="A0A158KVW0"/>
<dbReference type="Proteomes" id="UP000054925">
    <property type="component" value="Unassembled WGS sequence"/>
</dbReference>
<dbReference type="EMBL" id="FCOL02000159">
    <property type="protein sequence ID" value="SAL85244.1"/>
    <property type="molecule type" value="Genomic_DNA"/>
</dbReference>
<evidence type="ECO:0000313" key="1">
    <source>
        <dbReference type="EMBL" id="SAL85244.1"/>
    </source>
</evidence>
<accession>A0A158KVW0</accession>
<proteinExistence type="predicted"/>
<protein>
    <submittedName>
        <fullName evidence="1">Uncharacterized protein</fullName>
    </submittedName>
</protein>
<name>A0A158KVW0_9BURK</name>
<comment type="caution">
    <text evidence="1">The sequence shown here is derived from an EMBL/GenBank/DDBJ whole genome shotgun (WGS) entry which is preliminary data.</text>
</comment>
<gene>
    <name evidence="1" type="ORF">AWB67_06892</name>
</gene>